<feature type="region of interest" description="Disordered" evidence="1">
    <location>
        <begin position="1"/>
        <end position="84"/>
    </location>
</feature>
<dbReference type="EMBL" id="JAJNDB010000001">
    <property type="protein sequence ID" value="MCD2192326.1"/>
    <property type="molecule type" value="Genomic_DNA"/>
</dbReference>
<dbReference type="Proteomes" id="UP001199469">
    <property type="component" value="Unassembled WGS sequence"/>
</dbReference>
<comment type="caution">
    <text evidence="2">The sequence shown here is derived from an EMBL/GenBank/DDBJ whole genome shotgun (WGS) entry which is preliminary data.</text>
</comment>
<evidence type="ECO:0000256" key="1">
    <source>
        <dbReference type="SAM" id="MobiDB-lite"/>
    </source>
</evidence>
<organism evidence="2 3">
    <name type="scientific">Actinomycetospora endophytica</name>
    <dbReference type="NCBI Taxonomy" id="2291215"/>
    <lineage>
        <taxon>Bacteria</taxon>
        <taxon>Bacillati</taxon>
        <taxon>Actinomycetota</taxon>
        <taxon>Actinomycetes</taxon>
        <taxon>Pseudonocardiales</taxon>
        <taxon>Pseudonocardiaceae</taxon>
        <taxon>Actinomycetospora</taxon>
    </lineage>
</organism>
<accession>A0ABS8P4L1</accession>
<feature type="compositionally biased region" description="Basic and acidic residues" evidence="1">
    <location>
        <begin position="74"/>
        <end position="84"/>
    </location>
</feature>
<evidence type="ECO:0008006" key="4">
    <source>
        <dbReference type="Google" id="ProtNLM"/>
    </source>
</evidence>
<keyword evidence="3" id="KW-1185">Reference proteome</keyword>
<feature type="compositionally biased region" description="Basic and acidic residues" evidence="1">
    <location>
        <begin position="27"/>
        <end position="44"/>
    </location>
</feature>
<protein>
    <recommendedName>
        <fullName evidence="4">Syndecan 1</fullName>
    </recommendedName>
</protein>
<sequence>MTTSEPAHDVPATTVSGPVVPGPAGPPDHETLARVLDGLRDLEPPQRPVVDPTSGRGGAAGDTTAVPLPRRRSAPSERRAPSLE</sequence>
<reference evidence="2 3" key="1">
    <citation type="submission" date="2021-11" db="EMBL/GenBank/DDBJ databases">
        <title>Draft genome sequence of Actinomycetospora sp. SF1 isolated from the rhizosphere soil.</title>
        <authorList>
            <person name="Duangmal K."/>
            <person name="Chantavorakit T."/>
        </authorList>
    </citation>
    <scope>NUCLEOTIDE SEQUENCE [LARGE SCALE GENOMIC DNA]</scope>
    <source>
        <strain evidence="2 3">TBRC 5722</strain>
    </source>
</reference>
<evidence type="ECO:0000313" key="2">
    <source>
        <dbReference type="EMBL" id="MCD2192326.1"/>
    </source>
</evidence>
<proteinExistence type="predicted"/>
<name>A0ABS8P4L1_9PSEU</name>
<gene>
    <name evidence="2" type="ORF">LQ327_02805</name>
</gene>
<evidence type="ECO:0000313" key="3">
    <source>
        <dbReference type="Proteomes" id="UP001199469"/>
    </source>
</evidence>
<feature type="compositionally biased region" description="Low complexity" evidence="1">
    <location>
        <begin position="10"/>
        <end position="19"/>
    </location>
</feature>
<dbReference type="RefSeq" id="WP_230730004.1">
    <property type="nucleotide sequence ID" value="NZ_JAJNDB010000001.1"/>
</dbReference>